<dbReference type="Gene3D" id="3.30.830.10">
    <property type="entry name" value="Metalloenzyme, LuxS/M16 peptidase-like"/>
    <property type="match status" value="2"/>
</dbReference>
<comment type="caution">
    <text evidence="2">The sequence shown here is derived from an EMBL/GenBank/DDBJ whole genome shotgun (WGS) entry which is preliminary data.</text>
</comment>
<protein>
    <recommendedName>
        <fullName evidence="1">Peptidase M16 C-terminal domain-containing protein</fullName>
    </recommendedName>
</protein>
<feature type="domain" description="Peptidase M16 C-terminal" evidence="1">
    <location>
        <begin position="181"/>
        <end position="354"/>
    </location>
</feature>
<gene>
    <name evidence="2" type="ORF">CF394_02485</name>
</gene>
<dbReference type="PANTHER" id="PTHR11851">
    <property type="entry name" value="METALLOPROTEASE"/>
    <property type="match status" value="1"/>
</dbReference>
<dbReference type="InterPro" id="IPR011249">
    <property type="entry name" value="Metalloenz_LuxS/M16"/>
</dbReference>
<dbReference type="PANTHER" id="PTHR11851:SF186">
    <property type="entry name" value="INACTIVE METALLOPROTEASE YMFF-RELATED"/>
    <property type="match status" value="1"/>
</dbReference>
<evidence type="ECO:0000313" key="2">
    <source>
        <dbReference type="EMBL" id="OZS79305.1"/>
    </source>
</evidence>
<organism evidence="2 3">
    <name type="scientific">Tetzosporium hominis</name>
    <dbReference type="NCBI Taxonomy" id="2020506"/>
    <lineage>
        <taxon>Bacteria</taxon>
        <taxon>Bacillati</taxon>
        <taxon>Bacillota</taxon>
        <taxon>Bacilli</taxon>
        <taxon>Bacillales</taxon>
        <taxon>Caryophanaceae</taxon>
        <taxon>Tetzosporium</taxon>
    </lineage>
</organism>
<dbReference type="GO" id="GO:0046872">
    <property type="term" value="F:metal ion binding"/>
    <property type="evidence" value="ECO:0007669"/>
    <property type="project" value="InterPro"/>
</dbReference>
<dbReference type="RefSeq" id="WP_094941685.1">
    <property type="nucleotide sequence ID" value="NZ_NOKQ01000134.1"/>
</dbReference>
<keyword evidence="3" id="KW-1185">Reference proteome</keyword>
<dbReference type="SUPFAM" id="SSF63411">
    <property type="entry name" value="LuxS/MPP-like metallohydrolase"/>
    <property type="match status" value="2"/>
</dbReference>
<reference evidence="2 3" key="1">
    <citation type="submission" date="2017-07" db="EMBL/GenBank/DDBJ databases">
        <title>Tetzosporium hominis gen.nov. sp.nov.</title>
        <authorList>
            <person name="Tetz G."/>
            <person name="Tetz V."/>
        </authorList>
    </citation>
    <scope>NUCLEOTIDE SEQUENCE [LARGE SCALE GENOMIC DNA]</scope>
    <source>
        <strain evidence="2 3">VT-49</strain>
    </source>
</reference>
<dbReference type="InterPro" id="IPR050361">
    <property type="entry name" value="MPP/UQCRC_Complex"/>
</dbReference>
<dbReference type="InterPro" id="IPR007863">
    <property type="entry name" value="Peptidase_M16_C"/>
</dbReference>
<accession>A0A264W6X7</accession>
<name>A0A264W6X7_9BACL</name>
<dbReference type="AlphaFoldDB" id="A0A264W6X7"/>
<evidence type="ECO:0000259" key="1">
    <source>
        <dbReference type="Pfam" id="PF05193"/>
    </source>
</evidence>
<dbReference type="NCBIfam" id="NF047422">
    <property type="entry name" value="YfmF_fam"/>
    <property type="match status" value="1"/>
</dbReference>
<proteinExistence type="predicted"/>
<dbReference type="Proteomes" id="UP000217065">
    <property type="component" value="Unassembled WGS sequence"/>
</dbReference>
<evidence type="ECO:0000313" key="3">
    <source>
        <dbReference type="Proteomes" id="UP000217065"/>
    </source>
</evidence>
<sequence>MFTIQQLAPGVRLYTLPTKQFKTITLSIKFTTQLTEENAGVRTVLSNLLQFSNQLTPTNSAFRQKLDELYGTSIYLDTMKRADRHTVYLNADFVNDAYLAEHNLTEEVLELIQAVLFKPLLTTATFDARIFDREKKQVQTRIESLYEDKSRYAQHRLMELIRPHHPASISATGDKELVQEVTLEQVIEAYHSMIANDEISIYVVGDIDTFNYSDLVTSYFGFEGREITDRGVIQPETSSFEETVEYMDMKQAKLHIAYETPVTAQSPEFPIMQILNGILGAYPHSKLFTNVREKESLAYYASSSFASSYGLLFAVSGIDPAQKNKAESLIDQQLEEIKNGNISDREFLQTKSMLKNQLMEIKDSARGLIEVYESYQEIDPDFTLDGWAKKWETISKQDVQQLAHSVQKIHTYFLTTKEEQHA</sequence>
<dbReference type="EMBL" id="NOKQ01000134">
    <property type="protein sequence ID" value="OZS79305.1"/>
    <property type="molecule type" value="Genomic_DNA"/>
</dbReference>
<dbReference type="OrthoDB" id="9762085at2"/>
<dbReference type="Pfam" id="PF05193">
    <property type="entry name" value="Peptidase_M16_C"/>
    <property type="match status" value="1"/>
</dbReference>